<dbReference type="InterPro" id="IPR050148">
    <property type="entry name" value="Terpene_synthase-like"/>
</dbReference>
<dbReference type="FunFam" id="1.50.10.160:FF:000001">
    <property type="entry name" value="Ent-copalyl diphosphate synthase"/>
    <property type="match status" value="1"/>
</dbReference>
<dbReference type="Proteomes" id="UP001293593">
    <property type="component" value="Unassembled WGS sequence"/>
</dbReference>
<dbReference type="GO" id="GO:0010333">
    <property type="term" value="F:terpene synthase activity"/>
    <property type="evidence" value="ECO:0007669"/>
    <property type="project" value="InterPro"/>
</dbReference>
<evidence type="ECO:0000256" key="3">
    <source>
        <dbReference type="ARBA" id="ARBA00022842"/>
    </source>
</evidence>
<proteinExistence type="predicted"/>
<dbReference type="InterPro" id="IPR036965">
    <property type="entry name" value="Terpene_synth_N_sf"/>
</dbReference>
<organism evidence="6 7">
    <name type="scientific">Acacia crassicarpa</name>
    <name type="common">northern wattle</name>
    <dbReference type="NCBI Taxonomy" id="499986"/>
    <lineage>
        <taxon>Eukaryota</taxon>
        <taxon>Viridiplantae</taxon>
        <taxon>Streptophyta</taxon>
        <taxon>Embryophyta</taxon>
        <taxon>Tracheophyta</taxon>
        <taxon>Spermatophyta</taxon>
        <taxon>Magnoliopsida</taxon>
        <taxon>eudicotyledons</taxon>
        <taxon>Gunneridae</taxon>
        <taxon>Pentapetalae</taxon>
        <taxon>rosids</taxon>
        <taxon>fabids</taxon>
        <taxon>Fabales</taxon>
        <taxon>Fabaceae</taxon>
        <taxon>Caesalpinioideae</taxon>
        <taxon>mimosoid clade</taxon>
        <taxon>Acacieae</taxon>
        <taxon>Acacia</taxon>
    </lineage>
</organism>
<dbReference type="Gene3D" id="1.50.10.160">
    <property type="match status" value="1"/>
</dbReference>
<dbReference type="Gene3D" id="1.50.10.130">
    <property type="entry name" value="Terpene synthase, N-terminal domain"/>
    <property type="match status" value="1"/>
</dbReference>
<dbReference type="PANTHER" id="PTHR31739:SF4">
    <property type="entry name" value="ENT-COPALYL DIPHOSPHATE SYNTHASE, CHLOROPLASTIC"/>
    <property type="match status" value="1"/>
</dbReference>
<dbReference type="SFLD" id="SFLDG01605">
    <property type="entry name" value="Terpene_Cyclase_Like_1_N-term"/>
    <property type="match status" value="1"/>
</dbReference>
<dbReference type="GO" id="GO:0000287">
    <property type="term" value="F:magnesium ion binding"/>
    <property type="evidence" value="ECO:0007669"/>
    <property type="project" value="TreeGrafter"/>
</dbReference>
<comment type="cofactor">
    <cofactor evidence="1">
        <name>Mg(2+)</name>
        <dbReference type="ChEBI" id="CHEBI:18420"/>
    </cofactor>
</comment>
<name>A0AAE1N1Z2_9FABA</name>
<sequence>MSSLLLPPLPSSSLSLPSSSSKSSLLLGIGSSKAKDKQVPLGFRQRCRAISRPAHTQDIADIFQGAVSTFKWCEVVQDDIHEDEAQKVWESKEIKKRVESIRRILGSLDDGDINISAYDTAWVALVQHVNGSRAPQFPSSLEWIVNNQLPDGSWGDNQVFSAHDRIINTLACVIALKTWNIHPEKCHKGLAFFRENISKLEDEKVEHMPIGFEVAFPSLLDIARDLNIEVPDDSPVLKQILEMRNVKLTRIPRENMHKVPTTLLHSLEGMSGLDWKQLLKLQCGDGSFLFSPSSTAFALMQTRDLNCLNYLNKVIAKFNGGVPNVYPVDLFEHIWVVDRLERLGISRYFKQEVEDCVSYVHRYWTDEGICWARNSNVQDIDDTAMGFRMLRLHGREVSANVFKNFERNGEFFCFAGQSTQAVTGMFNLYRASQVGFPGEKILEDAKKFSAKFLREKRAANELIDKWIIMKNLPGEVAYALDVPWFASLPRIETRFYIDHYGGNTDVWIGKTLYRMAKVNNNTYLELAKLDYNNCQELHQTEWGNIQQWYSQCRLGDFGLNRRSLLIAYFVAACSIFEPERSPERIAWAKTIALLETITTYVSNEEMRSAFVEKFNYYFNGGDFSIGWRLSGYKTGHGLVEALVGTIDQLSWETLLSHGHKIGRDMQQSWQKWLSSWHGEGGDNREGQAELLVQIINLSAGHRTSEELLFNYQYQHLLELTDTVCYRLRCHQKDEAHENGSCSVKSSISTIETEAKMQELVQLVLQKSSGDIDSNIKNTFLTVAQSFYYKAFCDERTINFHIAKVLFEKVI</sequence>
<reference evidence="6" key="1">
    <citation type="submission" date="2023-10" db="EMBL/GenBank/DDBJ databases">
        <title>Chromosome-level genome of the transformable northern wattle, Acacia crassicarpa.</title>
        <authorList>
            <person name="Massaro I."/>
            <person name="Sinha N.R."/>
            <person name="Poethig S."/>
            <person name="Leichty A.R."/>
        </authorList>
    </citation>
    <scope>NUCLEOTIDE SEQUENCE</scope>
    <source>
        <strain evidence="6">Acra3RX</strain>
        <tissue evidence="6">Leaf</tissue>
    </source>
</reference>
<dbReference type="FunFam" id="1.10.600.10:FF:000035">
    <property type="entry name" value="Ent-copalyl diphosphate synthase, chloroplastic"/>
    <property type="match status" value="1"/>
</dbReference>
<dbReference type="InterPro" id="IPR001906">
    <property type="entry name" value="Terpene_synth_N"/>
</dbReference>
<keyword evidence="2" id="KW-0479">Metal-binding</keyword>
<dbReference type="SUPFAM" id="SSF48239">
    <property type="entry name" value="Terpenoid cyclases/Protein prenyltransferases"/>
    <property type="match status" value="2"/>
</dbReference>
<evidence type="ECO:0000313" key="6">
    <source>
        <dbReference type="EMBL" id="KAK4281170.1"/>
    </source>
</evidence>
<dbReference type="EMBL" id="JAWXYG010000002">
    <property type="protein sequence ID" value="KAK4281170.1"/>
    <property type="molecule type" value="Genomic_DNA"/>
</dbReference>
<evidence type="ECO:0000256" key="1">
    <source>
        <dbReference type="ARBA" id="ARBA00001946"/>
    </source>
</evidence>
<dbReference type="InterPro" id="IPR008949">
    <property type="entry name" value="Isoprenoid_synthase_dom_sf"/>
</dbReference>
<dbReference type="SUPFAM" id="SSF48576">
    <property type="entry name" value="Terpenoid synthases"/>
    <property type="match status" value="1"/>
</dbReference>
<feature type="domain" description="Terpene synthase N-terminal" evidence="5">
    <location>
        <begin position="274"/>
        <end position="480"/>
    </location>
</feature>
<feature type="region of interest" description="Disordered" evidence="4">
    <location>
        <begin position="1"/>
        <end position="20"/>
    </location>
</feature>
<dbReference type="GO" id="GO:0009507">
    <property type="term" value="C:chloroplast"/>
    <property type="evidence" value="ECO:0007669"/>
    <property type="project" value="TreeGrafter"/>
</dbReference>
<dbReference type="GO" id="GO:0009686">
    <property type="term" value="P:gibberellin biosynthetic process"/>
    <property type="evidence" value="ECO:0007669"/>
    <property type="project" value="TreeGrafter"/>
</dbReference>
<dbReference type="InterPro" id="IPR008930">
    <property type="entry name" value="Terpenoid_cyclase/PrenylTrfase"/>
</dbReference>
<dbReference type="FunFam" id="1.50.10.130:FF:000002">
    <property type="entry name" value="Ent-copalyl diphosphate synthase, chloroplastic"/>
    <property type="match status" value="1"/>
</dbReference>
<dbReference type="Pfam" id="PF01397">
    <property type="entry name" value="Terpene_synth"/>
    <property type="match status" value="1"/>
</dbReference>
<keyword evidence="7" id="KW-1185">Reference proteome</keyword>
<gene>
    <name evidence="6" type="ORF">QN277_012694</name>
</gene>
<protein>
    <recommendedName>
        <fullName evidence="5">Terpene synthase N-terminal domain-containing protein</fullName>
    </recommendedName>
</protein>
<comment type="caution">
    <text evidence="6">The sequence shown here is derived from an EMBL/GenBank/DDBJ whole genome shotgun (WGS) entry which is preliminary data.</text>
</comment>
<keyword evidence="3" id="KW-0460">Magnesium</keyword>
<evidence type="ECO:0000256" key="2">
    <source>
        <dbReference type="ARBA" id="ARBA00022723"/>
    </source>
</evidence>
<evidence type="ECO:0000256" key="4">
    <source>
        <dbReference type="SAM" id="MobiDB-lite"/>
    </source>
</evidence>
<evidence type="ECO:0000259" key="5">
    <source>
        <dbReference type="Pfam" id="PF01397"/>
    </source>
</evidence>
<dbReference type="SFLD" id="SFLDG01014">
    <property type="entry name" value="Terpene_Cyclase_Like_1_N-term"/>
    <property type="match status" value="1"/>
</dbReference>
<dbReference type="PANTHER" id="PTHR31739">
    <property type="entry name" value="ENT-COPALYL DIPHOSPHATE SYNTHASE, CHLOROPLASTIC"/>
    <property type="match status" value="1"/>
</dbReference>
<accession>A0AAE1N1Z2</accession>
<evidence type="ECO:0000313" key="7">
    <source>
        <dbReference type="Proteomes" id="UP001293593"/>
    </source>
</evidence>
<dbReference type="AlphaFoldDB" id="A0AAE1N1Z2"/>
<dbReference type="Gene3D" id="1.10.600.10">
    <property type="entry name" value="Farnesyl Diphosphate Synthase"/>
    <property type="match status" value="1"/>
</dbReference>